<dbReference type="CDD" id="cd00146">
    <property type="entry name" value="PKD"/>
    <property type="match status" value="2"/>
</dbReference>
<feature type="domain" description="PKD" evidence="3">
    <location>
        <begin position="298"/>
        <end position="380"/>
    </location>
</feature>
<evidence type="ECO:0000259" key="3">
    <source>
        <dbReference type="PROSITE" id="PS50093"/>
    </source>
</evidence>
<dbReference type="Pfam" id="PF08787">
    <property type="entry name" value="Alginate_lyase2"/>
    <property type="match status" value="1"/>
</dbReference>
<dbReference type="GO" id="GO:0031410">
    <property type="term" value="C:cytoplasmic vesicle"/>
    <property type="evidence" value="ECO:0007669"/>
    <property type="project" value="TreeGrafter"/>
</dbReference>
<dbReference type="RefSeq" id="WP_011467989.1">
    <property type="nucleotide sequence ID" value="NC_007912.1"/>
</dbReference>
<dbReference type="InterPro" id="IPR014895">
    <property type="entry name" value="Alginate_lyase_2"/>
</dbReference>
<reference evidence="4 5" key="1">
    <citation type="journal article" date="2008" name="PLoS Genet.">
        <title>Complete genome sequence of the complex carbohydrate-degrading marine bacterium, Saccharophagus degradans strain 2-40 T.</title>
        <authorList>
            <person name="Weiner R.M."/>
            <person name="Taylor L.E.II."/>
            <person name="Henrissat B."/>
            <person name="Hauser L."/>
            <person name="Land M."/>
            <person name="Coutinho P.M."/>
            <person name="Rancurel C."/>
            <person name="Saunders E.H."/>
            <person name="Longmire A.G."/>
            <person name="Zhang H."/>
            <person name="Bayer E.A."/>
            <person name="Gilbert H.J."/>
            <person name="Larimer F."/>
            <person name="Zhulin I.B."/>
            <person name="Ekborg N.A."/>
            <person name="Lamed R."/>
            <person name="Richardson P.M."/>
            <person name="Borovok I."/>
            <person name="Hutcheson S."/>
        </authorList>
    </citation>
    <scope>NUCLEOTIDE SEQUENCE [LARGE SCALE GENOMIC DNA]</scope>
    <source>
        <strain evidence="5">2-40 / ATCC 43961 / DSM 17024</strain>
    </source>
</reference>
<dbReference type="InterPro" id="IPR000421">
    <property type="entry name" value="FA58C"/>
</dbReference>
<dbReference type="Gene3D" id="2.60.120.260">
    <property type="entry name" value="Galactose-binding domain-like"/>
    <property type="match status" value="2"/>
</dbReference>
<dbReference type="SUPFAM" id="SSF49299">
    <property type="entry name" value="PKD domain"/>
    <property type="match status" value="2"/>
</dbReference>
<keyword evidence="1" id="KW-0732">Signal</keyword>
<evidence type="ECO:0000313" key="5">
    <source>
        <dbReference type="Proteomes" id="UP000001947"/>
    </source>
</evidence>
<dbReference type="CAZy" id="PL7">
    <property type="family name" value="Polysaccharide Lyase Family 7"/>
</dbReference>
<accession>Q21KL0</accession>
<proteinExistence type="predicted"/>
<dbReference type="SUPFAM" id="SSF49899">
    <property type="entry name" value="Concanavalin A-like lectins/glucanases"/>
    <property type="match status" value="1"/>
</dbReference>
<dbReference type="SMART" id="SM00089">
    <property type="entry name" value="PKD"/>
    <property type="match status" value="2"/>
</dbReference>
<dbReference type="EMBL" id="CP000282">
    <property type="protein sequence ID" value="ABD80769.1"/>
    <property type="molecule type" value="Genomic_DNA"/>
</dbReference>
<dbReference type="AlphaFoldDB" id="Q21KL0"/>
<feature type="domain" description="F5/8 type C" evidence="2">
    <location>
        <begin position="14"/>
        <end position="131"/>
    </location>
</feature>
<dbReference type="CAZy" id="CBM32">
    <property type="family name" value="Carbohydrate-Binding Module Family 32"/>
</dbReference>
<sequence>MRNKKIPRLPSVFMAVFTLFFAFSAYAIEPIALSASGDDGNGPNNTLDNNLGTRWSANGNGVWIEYDFGAEVTMGAVEIAFYKGDQRSATFEVQSSLDGASWDVNLNTFSSGSTLAMEPYTLNVQARYFRIVGYGNTSNTWTSITEVNFVEGDGPIPPEPPVEGQLDVHSVVASSDDGNVASNTLDGSLSTRWSANGNGQTITYNLGSMQLVKSVSMAFYKGDQRSATFDIQVSPDGSNFSTVFSGESSGNTLALEEFDIPNMPAQFVRIVGYGNSANSWNSITEVEIYGGGDISNVPPVASFDIDDEVSIDVALVFDGSNSFDPDGGSLASYSWDFGDGSDATGAVVNHTYSAGGSYIVSLTVTDDEGDSATATHAITVDDNKEPPVVVIGAPASTAPNVVLNIDGSASFDPDGGNLASYLWDFGDGTSSSDVAPQKSYSSDGVFELSLTVVDDEGESTTATQTIRVSSVNPDFELWPLVNASFELSTSEGGWLEVDPANVVSMNGTSNPQPPEGGRLLVIDGDGGIIKQAIYKPIAGHVYEITAYVYGHGTIGIQDLGSDNVYETSTAHGNSWQQISVTYVSTGSPAMLYAKYGPGSGDSYFDVFDAKDISTAEDLSKQPPAPIMRYASQVIDLSWWKITLPINNAMEIYTPELLTYEIDPWFKLVEDEDGYAVQFRANHGGSTTGGSSNPRSELRELTQNYHYRNSKSAAAWSNTSGTHEMWIKQKVTHLTYVKPHVVVGQIHDSGDDVTVFRVEGHLGQGGDWDNNGTVGVMDTHANIWITNGNDRHGYLVDDNYELGTVFTVKFIARDGKVEYEYNGRKLDYVHEESFSGAYFKLGNYTQSHNGTAPGETDDAYAETYVYDYYIKHTE</sequence>
<feature type="chain" id="PRO_5004199733" evidence="1">
    <location>
        <begin position="28"/>
        <end position="873"/>
    </location>
</feature>
<dbReference type="InterPro" id="IPR013783">
    <property type="entry name" value="Ig-like_fold"/>
</dbReference>
<evidence type="ECO:0000313" key="4">
    <source>
        <dbReference type="EMBL" id="ABD80769.1"/>
    </source>
</evidence>
<feature type="domain" description="F5/8 type C" evidence="2">
    <location>
        <begin position="144"/>
        <end position="291"/>
    </location>
</feature>
<dbReference type="Pfam" id="PF00754">
    <property type="entry name" value="F5_F8_type_C"/>
    <property type="match status" value="2"/>
</dbReference>
<dbReference type="PROSITE" id="PS50022">
    <property type="entry name" value="FA58C_3"/>
    <property type="match status" value="2"/>
</dbReference>
<dbReference type="HOGENOM" id="CLU_328968_0_0_6"/>
<dbReference type="PANTHER" id="PTHR46182">
    <property type="entry name" value="FI19480P1"/>
    <property type="match status" value="1"/>
</dbReference>
<dbReference type="GO" id="GO:0016020">
    <property type="term" value="C:membrane"/>
    <property type="evidence" value="ECO:0007669"/>
    <property type="project" value="TreeGrafter"/>
</dbReference>
<dbReference type="InterPro" id="IPR013320">
    <property type="entry name" value="ConA-like_dom_sf"/>
</dbReference>
<dbReference type="eggNOG" id="COG3291">
    <property type="taxonomic scope" value="Bacteria"/>
</dbReference>
<dbReference type="GO" id="GO:0016829">
    <property type="term" value="F:lyase activity"/>
    <property type="evidence" value="ECO:0007669"/>
    <property type="project" value="UniProtKB-KW"/>
</dbReference>
<keyword evidence="5" id="KW-1185">Reference proteome</keyword>
<gene>
    <name evidence="4" type="primary">ply7D</name>
    <name evidence="4" type="ordered locus">Sde_1507</name>
</gene>
<dbReference type="InterPro" id="IPR029865">
    <property type="entry name" value="KIAA0319-like"/>
</dbReference>
<dbReference type="GeneID" id="98615655"/>
<evidence type="ECO:0000256" key="1">
    <source>
        <dbReference type="SAM" id="SignalP"/>
    </source>
</evidence>
<dbReference type="PROSITE" id="PS50093">
    <property type="entry name" value="PKD"/>
    <property type="match status" value="2"/>
</dbReference>
<dbReference type="Proteomes" id="UP000001947">
    <property type="component" value="Chromosome"/>
</dbReference>
<dbReference type="InterPro" id="IPR035986">
    <property type="entry name" value="PKD_dom_sf"/>
</dbReference>
<feature type="signal peptide" evidence="1">
    <location>
        <begin position="1"/>
        <end position="27"/>
    </location>
</feature>
<dbReference type="PANTHER" id="PTHR46182:SF2">
    <property type="entry name" value="FI19480P1"/>
    <property type="match status" value="1"/>
</dbReference>
<dbReference type="InterPro" id="IPR008979">
    <property type="entry name" value="Galactose-bd-like_sf"/>
</dbReference>
<dbReference type="Gene3D" id="2.60.40.10">
    <property type="entry name" value="Immunoglobulins"/>
    <property type="match status" value="2"/>
</dbReference>
<dbReference type="InterPro" id="IPR000601">
    <property type="entry name" value="PKD_dom"/>
</dbReference>
<dbReference type="STRING" id="203122.Sde_1507"/>
<protein>
    <submittedName>
        <fullName evidence="4">Putative polysaccharide lyase</fullName>
    </submittedName>
</protein>
<name>Q21KL0_SACD2</name>
<dbReference type="Pfam" id="PF18911">
    <property type="entry name" value="PKD_4"/>
    <property type="match status" value="2"/>
</dbReference>
<dbReference type="Gene3D" id="2.60.120.200">
    <property type="match status" value="1"/>
</dbReference>
<feature type="domain" description="PKD" evidence="3">
    <location>
        <begin position="386"/>
        <end position="468"/>
    </location>
</feature>
<dbReference type="SUPFAM" id="SSF49785">
    <property type="entry name" value="Galactose-binding domain-like"/>
    <property type="match status" value="2"/>
</dbReference>
<organism evidence="4 5">
    <name type="scientific">Saccharophagus degradans (strain 2-40 / ATCC 43961 / DSM 17024)</name>
    <dbReference type="NCBI Taxonomy" id="203122"/>
    <lineage>
        <taxon>Bacteria</taxon>
        <taxon>Pseudomonadati</taxon>
        <taxon>Pseudomonadota</taxon>
        <taxon>Gammaproteobacteria</taxon>
        <taxon>Cellvibrionales</taxon>
        <taxon>Cellvibrionaceae</taxon>
        <taxon>Saccharophagus</taxon>
    </lineage>
</organism>
<keyword evidence="4" id="KW-0456">Lyase</keyword>
<dbReference type="KEGG" id="sde:Sde_1507"/>
<evidence type="ECO:0000259" key="2">
    <source>
        <dbReference type="PROSITE" id="PS50022"/>
    </source>
</evidence>
<dbReference type="InterPro" id="IPR022409">
    <property type="entry name" value="PKD/Chitinase_dom"/>
</dbReference>
<dbReference type="OrthoDB" id="1113844at2"/>